<comment type="caution">
    <text evidence="2">The sequence shown here is derived from an EMBL/GenBank/DDBJ whole genome shotgun (WGS) entry which is preliminary data.</text>
</comment>
<keyword evidence="1" id="KW-0732">Signal</keyword>
<reference evidence="2 3" key="1">
    <citation type="submission" date="2018-07" db="EMBL/GenBank/DDBJ databases">
        <title>The draft genome of Phyllobacterium salinisoli.</title>
        <authorList>
            <person name="Liu L."/>
            <person name="Li L."/>
            <person name="Zhang X."/>
            <person name="Liang L."/>
        </authorList>
    </citation>
    <scope>NUCLEOTIDE SEQUENCE [LARGE SCALE GENOMIC DNA]</scope>
    <source>
        <strain evidence="2 3">LLAN61</strain>
    </source>
</reference>
<dbReference type="Proteomes" id="UP000253420">
    <property type="component" value="Unassembled WGS sequence"/>
</dbReference>
<sequence length="110" mass="11925">MKMMPKVLTAFTAIVLLMSAAKGDSLKSMTVASELGAIIASEEFCDLAFDQAAIEAFIEKHVDAADTGFAPTMNMMVESQKFQLNEMKGSAKTAHCAQIRRSAKVNHLIQ</sequence>
<feature type="chain" id="PRO_5017082924" evidence="1">
    <location>
        <begin position="24"/>
        <end position="110"/>
    </location>
</feature>
<name>A0A368JYV6_9HYPH</name>
<protein>
    <submittedName>
        <fullName evidence="2">Signal recognition particle</fullName>
    </submittedName>
</protein>
<dbReference type="RefSeq" id="WP_114443008.1">
    <property type="nucleotide sequence ID" value="NZ_QOZG01000055.1"/>
</dbReference>
<dbReference type="OrthoDB" id="8100822at2"/>
<feature type="signal peptide" evidence="1">
    <location>
        <begin position="1"/>
        <end position="23"/>
    </location>
</feature>
<dbReference type="EMBL" id="QOZG01000055">
    <property type="protein sequence ID" value="RCS21373.1"/>
    <property type="molecule type" value="Genomic_DNA"/>
</dbReference>
<accession>A0A368JYV6</accession>
<evidence type="ECO:0000256" key="1">
    <source>
        <dbReference type="SAM" id="SignalP"/>
    </source>
</evidence>
<organism evidence="2 3">
    <name type="scientific">Phyllobacterium salinisoli</name>
    <dbReference type="NCBI Taxonomy" id="1899321"/>
    <lineage>
        <taxon>Bacteria</taxon>
        <taxon>Pseudomonadati</taxon>
        <taxon>Pseudomonadota</taxon>
        <taxon>Alphaproteobacteria</taxon>
        <taxon>Hyphomicrobiales</taxon>
        <taxon>Phyllobacteriaceae</taxon>
        <taxon>Phyllobacterium</taxon>
    </lineage>
</organism>
<evidence type="ECO:0000313" key="2">
    <source>
        <dbReference type="EMBL" id="RCS21373.1"/>
    </source>
</evidence>
<proteinExistence type="predicted"/>
<evidence type="ECO:0000313" key="3">
    <source>
        <dbReference type="Proteomes" id="UP000253420"/>
    </source>
</evidence>
<dbReference type="AlphaFoldDB" id="A0A368JYV6"/>
<gene>
    <name evidence="2" type="ORF">DUT91_24590</name>
</gene>
<keyword evidence="3" id="KW-1185">Reference proteome</keyword>